<dbReference type="EMBL" id="JH818674">
    <property type="protein sequence ID" value="EKC37829.1"/>
    <property type="molecule type" value="Genomic_DNA"/>
</dbReference>
<dbReference type="SUPFAM" id="SSF57756">
    <property type="entry name" value="Retrovirus zinc finger-like domains"/>
    <property type="match status" value="1"/>
</dbReference>
<dbReference type="PROSITE" id="PS50158">
    <property type="entry name" value="ZF_CCHC"/>
    <property type="match status" value="1"/>
</dbReference>
<feature type="coiled-coil region" evidence="1">
    <location>
        <begin position="129"/>
        <end position="198"/>
    </location>
</feature>
<protein>
    <submittedName>
        <fullName evidence="3">Uncharacterized protein</fullName>
    </submittedName>
</protein>
<evidence type="ECO:0000256" key="1">
    <source>
        <dbReference type="SAM" id="Coils"/>
    </source>
</evidence>
<feature type="region of interest" description="Disordered" evidence="2">
    <location>
        <begin position="81"/>
        <end position="101"/>
    </location>
</feature>
<dbReference type="InterPro" id="IPR036875">
    <property type="entry name" value="Znf_CCHC_sf"/>
</dbReference>
<dbReference type="InParanoid" id="K1R2Q0"/>
<keyword evidence="1" id="KW-0175">Coiled coil</keyword>
<name>K1R2Q0_MAGGI</name>
<gene>
    <name evidence="3" type="ORF">CGI_10017652</name>
</gene>
<evidence type="ECO:0000256" key="2">
    <source>
        <dbReference type="SAM" id="MobiDB-lite"/>
    </source>
</evidence>
<dbReference type="GO" id="GO:0008270">
    <property type="term" value="F:zinc ion binding"/>
    <property type="evidence" value="ECO:0007669"/>
    <property type="project" value="InterPro"/>
</dbReference>
<dbReference type="Gene3D" id="4.10.60.10">
    <property type="entry name" value="Zinc finger, CCHC-type"/>
    <property type="match status" value="1"/>
</dbReference>
<sequence length="207" mass="24614">MDSFQCSYGPAWTTPVSYPTQYFVHKENPTCRRCGLAHHVWNCVARFSMCFKCGKNGHFAGMCKTQKINRRIDVHAIKVTHKTDNASQTEKRKSKKKIQRDRDRIRVLNETRLYLAELPFRTKDSQFNEELTKNKLDDAKRKINVLREDIDHQTAKAKFFENRHFVVMAELQQRDKEIQQLEEQIQHLSRTLRDREEEIKRFKGTLS</sequence>
<organism evidence="3">
    <name type="scientific">Magallana gigas</name>
    <name type="common">Pacific oyster</name>
    <name type="synonym">Crassostrea gigas</name>
    <dbReference type="NCBI Taxonomy" id="29159"/>
    <lineage>
        <taxon>Eukaryota</taxon>
        <taxon>Metazoa</taxon>
        <taxon>Spiralia</taxon>
        <taxon>Lophotrochozoa</taxon>
        <taxon>Mollusca</taxon>
        <taxon>Bivalvia</taxon>
        <taxon>Autobranchia</taxon>
        <taxon>Pteriomorphia</taxon>
        <taxon>Ostreida</taxon>
        <taxon>Ostreoidea</taxon>
        <taxon>Ostreidae</taxon>
        <taxon>Magallana</taxon>
    </lineage>
</organism>
<dbReference type="HOGENOM" id="CLU_083717_0_0_1"/>
<dbReference type="AlphaFoldDB" id="K1R2Q0"/>
<accession>K1R2Q0</accession>
<reference evidence="3" key="1">
    <citation type="journal article" date="2012" name="Nature">
        <title>The oyster genome reveals stress adaptation and complexity of shell formation.</title>
        <authorList>
            <person name="Zhang G."/>
            <person name="Fang X."/>
            <person name="Guo X."/>
            <person name="Li L."/>
            <person name="Luo R."/>
            <person name="Xu F."/>
            <person name="Yang P."/>
            <person name="Zhang L."/>
            <person name="Wang X."/>
            <person name="Qi H."/>
            <person name="Xiong Z."/>
            <person name="Que H."/>
            <person name="Xie Y."/>
            <person name="Holland P.W."/>
            <person name="Paps J."/>
            <person name="Zhu Y."/>
            <person name="Wu F."/>
            <person name="Chen Y."/>
            <person name="Wang J."/>
            <person name="Peng C."/>
            <person name="Meng J."/>
            <person name="Yang L."/>
            <person name="Liu J."/>
            <person name="Wen B."/>
            <person name="Zhang N."/>
            <person name="Huang Z."/>
            <person name="Zhu Q."/>
            <person name="Feng Y."/>
            <person name="Mount A."/>
            <person name="Hedgecock D."/>
            <person name="Xu Z."/>
            <person name="Liu Y."/>
            <person name="Domazet-Loso T."/>
            <person name="Du Y."/>
            <person name="Sun X."/>
            <person name="Zhang S."/>
            <person name="Liu B."/>
            <person name="Cheng P."/>
            <person name="Jiang X."/>
            <person name="Li J."/>
            <person name="Fan D."/>
            <person name="Wang W."/>
            <person name="Fu W."/>
            <person name="Wang T."/>
            <person name="Wang B."/>
            <person name="Zhang J."/>
            <person name="Peng Z."/>
            <person name="Li Y."/>
            <person name="Li N."/>
            <person name="Wang J."/>
            <person name="Chen M."/>
            <person name="He Y."/>
            <person name="Tan F."/>
            <person name="Song X."/>
            <person name="Zheng Q."/>
            <person name="Huang R."/>
            <person name="Yang H."/>
            <person name="Du X."/>
            <person name="Chen L."/>
            <person name="Yang M."/>
            <person name="Gaffney P.M."/>
            <person name="Wang S."/>
            <person name="Luo L."/>
            <person name="She Z."/>
            <person name="Ming Y."/>
            <person name="Huang W."/>
            <person name="Zhang S."/>
            <person name="Huang B."/>
            <person name="Zhang Y."/>
            <person name="Qu T."/>
            <person name="Ni P."/>
            <person name="Miao G."/>
            <person name="Wang J."/>
            <person name="Wang Q."/>
            <person name="Steinberg C.E."/>
            <person name="Wang H."/>
            <person name="Li N."/>
            <person name="Qian L."/>
            <person name="Zhang G."/>
            <person name="Li Y."/>
            <person name="Yang H."/>
            <person name="Liu X."/>
            <person name="Wang J."/>
            <person name="Yin Y."/>
            <person name="Wang J."/>
        </authorList>
    </citation>
    <scope>NUCLEOTIDE SEQUENCE [LARGE SCALE GENOMIC DNA]</scope>
    <source>
        <strain evidence="3">05x7-T-G4-1.051#20</strain>
    </source>
</reference>
<evidence type="ECO:0000313" key="3">
    <source>
        <dbReference type="EMBL" id="EKC37829.1"/>
    </source>
</evidence>
<proteinExistence type="predicted"/>
<dbReference type="SUPFAM" id="SSF57997">
    <property type="entry name" value="Tropomyosin"/>
    <property type="match status" value="1"/>
</dbReference>
<dbReference type="GO" id="GO:0003676">
    <property type="term" value="F:nucleic acid binding"/>
    <property type="evidence" value="ECO:0007669"/>
    <property type="project" value="InterPro"/>
</dbReference>
<dbReference type="InterPro" id="IPR001878">
    <property type="entry name" value="Znf_CCHC"/>
</dbReference>